<dbReference type="NCBIfam" id="TIGR00176">
    <property type="entry name" value="mobB"/>
    <property type="match status" value="1"/>
</dbReference>
<comment type="caution">
    <text evidence="2">The sequence shown here is derived from an EMBL/GenBank/DDBJ whole genome shotgun (WGS) entry which is preliminary data.</text>
</comment>
<dbReference type="EMBL" id="JAAATW010000001">
    <property type="protein sequence ID" value="NBE06986.1"/>
    <property type="molecule type" value="Genomic_DNA"/>
</dbReference>
<organism evidence="2 3">
    <name type="scientific">Paragemmobacter ruber</name>
    <dbReference type="NCBI Taxonomy" id="1985673"/>
    <lineage>
        <taxon>Bacteria</taxon>
        <taxon>Pseudomonadati</taxon>
        <taxon>Pseudomonadota</taxon>
        <taxon>Alphaproteobacteria</taxon>
        <taxon>Rhodobacterales</taxon>
        <taxon>Paracoccaceae</taxon>
        <taxon>Paragemmobacter</taxon>
    </lineage>
</organism>
<dbReference type="CDD" id="cd03116">
    <property type="entry name" value="MobB"/>
    <property type="match status" value="1"/>
</dbReference>
<dbReference type="Pfam" id="PF03205">
    <property type="entry name" value="MobB"/>
    <property type="match status" value="1"/>
</dbReference>
<gene>
    <name evidence="2" type="primary">mobB</name>
    <name evidence="2" type="ORF">GU920_05530</name>
</gene>
<dbReference type="InterPro" id="IPR004435">
    <property type="entry name" value="MobB_dom"/>
</dbReference>
<evidence type="ECO:0000259" key="1">
    <source>
        <dbReference type="Pfam" id="PF03205"/>
    </source>
</evidence>
<evidence type="ECO:0000313" key="3">
    <source>
        <dbReference type="Proteomes" id="UP001517376"/>
    </source>
</evidence>
<dbReference type="InterPro" id="IPR027417">
    <property type="entry name" value="P-loop_NTPase"/>
</dbReference>
<name>A0ABW9Y4D6_9RHOB</name>
<proteinExistence type="predicted"/>
<dbReference type="RefSeq" id="WP_161765938.1">
    <property type="nucleotide sequence ID" value="NZ_JAAATW010000001.1"/>
</dbReference>
<dbReference type="PANTHER" id="PTHR40072:SF1">
    <property type="entry name" value="MOLYBDOPTERIN-GUANINE DINUCLEOTIDE BIOSYNTHESIS ADAPTER PROTEIN"/>
    <property type="match status" value="1"/>
</dbReference>
<evidence type="ECO:0000313" key="2">
    <source>
        <dbReference type="EMBL" id="NBE06986.1"/>
    </source>
</evidence>
<dbReference type="InterPro" id="IPR052539">
    <property type="entry name" value="MGD_biosynthesis_adapter"/>
</dbReference>
<sequence length="461" mass="49327">MKVYGVIGWKNSGKTSLMERLVADITARGFSVSTVKHVHHEVDLDQPGKDTFRHRQAGAREVVLASKDRFALMVEHRGPEPDLAAILARLAPVDLVLVEGYKRDTHRKLEVWRAETGQAMIQPGDPLVRAVATDAKGVALPVPVLDLNDTAAVADFILSEVGLVPANGESPRFDTVAIADWSATNGPSPAKPSPDAIWIGTASATGETAHYFRTRAEAEAHLATLIATEQAAGRRLLVGFDFPLGYPAGFAARLTCEASPRALWRWLADRITDDGNRNNRFAVADAINAQMGGGPFWGRPASLPLPHLPERKSINYPALGLPERRAIETRIPRAQPVWKLYTTGSVGSQALMGLPMIHRLSQRAGVTVWPFDPPGTAPVTLAEVYPSLLAPLVAQTPGIKDAAQVTLLARALFRLSGQGALAPLLAPPDDPRAIEEGWILGAGHEATLIDAATEATTGAAP</sequence>
<dbReference type="Proteomes" id="UP001517376">
    <property type="component" value="Unassembled WGS sequence"/>
</dbReference>
<reference evidence="3" key="1">
    <citation type="submission" date="2020-01" db="EMBL/GenBank/DDBJ databases">
        <title>Sphingomonas sp. strain CSW-10.</title>
        <authorList>
            <person name="Chen W.-M."/>
        </authorList>
    </citation>
    <scope>NUCLEOTIDE SEQUENCE [LARGE SCALE GENOMIC DNA]</scope>
    <source>
        <strain evidence="3">CCP-1</strain>
    </source>
</reference>
<protein>
    <submittedName>
        <fullName evidence="2">Molybdopterin-guanine dinucleotide biosynthesis protein B</fullName>
    </submittedName>
</protein>
<dbReference type="SUPFAM" id="SSF52540">
    <property type="entry name" value="P-loop containing nucleoside triphosphate hydrolases"/>
    <property type="match status" value="1"/>
</dbReference>
<dbReference type="Gene3D" id="3.40.50.300">
    <property type="entry name" value="P-loop containing nucleotide triphosphate hydrolases"/>
    <property type="match status" value="1"/>
</dbReference>
<dbReference type="PANTHER" id="PTHR40072">
    <property type="entry name" value="MOLYBDOPTERIN-GUANINE DINUCLEOTIDE BIOSYNTHESIS ADAPTER PROTEIN-RELATED"/>
    <property type="match status" value="1"/>
</dbReference>
<accession>A0ABW9Y4D6</accession>
<keyword evidence="3" id="KW-1185">Reference proteome</keyword>
<feature type="domain" description="Molybdopterin-guanine dinucleotide biosynthesis protein B (MobB)" evidence="1">
    <location>
        <begin position="4"/>
        <end position="134"/>
    </location>
</feature>